<comment type="caution">
    <text evidence="5">The sequence shown here is derived from an EMBL/GenBank/DDBJ whole genome shotgun (WGS) entry which is preliminary data.</text>
</comment>
<evidence type="ECO:0000256" key="2">
    <source>
        <dbReference type="ARBA" id="ARBA00022741"/>
    </source>
</evidence>
<protein>
    <submittedName>
        <fullName evidence="5">ABC transporter ATP-binding protein</fullName>
    </submittedName>
</protein>
<reference evidence="5 6" key="1">
    <citation type="submission" date="2023-05" db="EMBL/GenBank/DDBJ databases">
        <title>[ruminococcus] sp. nov., isolated from a pig farm feces dump.</title>
        <authorList>
            <person name="Chang Y.-H."/>
        </authorList>
    </citation>
    <scope>NUCLEOTIDE SEQUENCE [LARGE SCALE GENOMIC DNA]</scope>
    <source>
        <strain evidence="5 6">YH-rum2234</strain>
    </source>
</reference>
<dbReference type="GO" id="GO:0016887">
    <property type="term" value="F:ATP hydrolysis activity"/>
    <property type="evidence" value="ECO:0007669"/>
    <property type="project" value="InterPro"/>
</dbReference>
<dbReference type="PANTHER" id="PTHR42939:SF3">
    <property type="entry name" value="ABC TRANSPORTER ATP-BINDING COMPONENT"/>
    <property type="match status" value="1"/>
</dbReference>
<dbReference type="PROSITE" id="PS50893">
    <property type="entry name" value="ABC_TRANSPORTER_2"/>
    <property type="match status" value="1"/>
</dbReference>
<dbReference type="Pfam" id="PF00005">
    <property type="entry name" value="ABC_tran"/>
    <property type="match status" value="1"/>
</dbReference>
<gene>
    <name evidence="5" type="ORF">QJ036_02200</name>
</gene>
<sequence>MVSERNLTKNYRDFSLNVTLDIPDGQITGLVGKNGAGKTTVIKAMLGLIRPDGGSVTVFGKDASALTTEDKQKIGVALSDSGFSNYLTPADCAKILDKMYDHFDKPAFLKACARYGLPVDKQIRQFSTGMKAKLRVLVAMSHDAKLLIMDEPTAGMDVEARNEVLDIIRTYLTEREDCSVLITSHIATDLEGLCDDIYLIHQGKILLHEDTDVILSEYGILKVDDQTFDKLEQNTILSCKKEAFGYRCLTNQKQFYLENYPGMVVENCGIDDLILLMTGGK</sequence>
<dbReference type="Gene3D" id="3.40.50.300">
    <property type="entry name" value="P-loop containing nucleotide triphosphate hydrolases"/>
    <property type="match status" value="1"/>
</dbReference>
<evidence type="ECO:0000313" key="5">
    <source>
        <dbReference type="EMBL" id="MDI9241291.1"/>
    </source>
</evidence>
<evidence type="ECO:0000256" key="3">
    <source>
        <dbReference type="ARBA" id="ARBA00022840"/>
    </source>
</evidence>
<dbReference type="Proteomes" id="UP001300383">
    <property type="component" value="Unassembled WGS sequence"/>
</dbReference>
<keyword evidence="3 5" id="KW-0067">ATP-binding</keyword>
<dbReference type="PANTHER" id="PTHR42939">
    <property type="entry name" value="ABC TRANSPORTER ATP-BINDING PROTEIN ALBC-RELATED"/>
    <property type="match status" value="1"/>
</dbReference>
<organism evidence="5 6">
    <name type="scientific">Fusibacillus kribbianus</name>
    <dbReference type="NCBI Taxonomy" id="3044208"/>
    <lineage>
        <taxon>Bacteria</taxon>
        <taxon>Bacillati</taxon>
        <taxon>Bacillota</taxon>
        <taxon>Clostridia</taxon>
        <taxon>Lachnospirales</taxon>
        <taxon>Lachnospiraceae</taxon>
        <taxon>Fusibacillus</taxon>
    </lineage>
</organism>
<name>A0AAP4B7G7_9FIRM</name>
<keyword evidence="2" id="KW-0547">Nucleotide-binding</keyword>
<dbReference type="AlphaFoldDB" id="A0AAP4B7G7"/>
<keyword evidence="6" id="KW-1185">Reference proteome</keyword>
<dbReference type="EMBL" id="JASGBQ010000002">
    <property type="protein sequence ID" value="MDI9241291.1"/>
    <property type="molecule type" value="Genomic_DNA"/>
</dbReference>
<evidence type="ECO:0000259" key="4">
    <source>
        <dbReference type="PROSITE" id="PS50893"/>
    </source>
</evidence>
<keyword evidence="1" id="KW-0813">Transport</keyword>
<dbReference type="GO" id="GO:0005524">
    <property type="term" value="F:ATP binding"/>
    <property type="evidence" value="ECO:0007669"/>
    <property type="project" value="UniProtKB-KW"/>
</dbReference>
<dbReference type="SMART" id="SM00382">
    <property type="entry name" value="AAA"/>
    <property type="match status" value="1"/>
</dbReference>
<proteinExistence type="predicted"/>
<feature type="domain" description="ABC transporter" evidence="4">
    <location>
        <begin position="2"/>
        <end position="227"/>
    </location>
</feature>
<dbReference type="CDD" id="cd03230">
    <property type="entry name" value="ABC_DR_subfamily_A"/>
    <property type="match status" value="1"/>
</dbReference>
<evidence type="ECO:0000256" key="1">
    <source>
        <dbReference type="ARBA" id="ARBA00022448"/>
    </source>
</evidence>
<dbReference type="InterPro" id="IPR003593">
    <property type="entry name" value="AAA+_ATPase"/>
</dbReference>
<dbReference type="InterPro" id="IPR027417">
    <property type="entry name" value="P-loop_NTPase"/>
</dbReference>
<dbReference type="InterPro" id="IPR051782">
    <property type="entry name" value="ABC_Transporter_VariousFunc"/>
</dbReference>
<accession>A0AAP4B7G7</accession>
<evidence type="ECO:0000313" key="6">
    <source>
        <dbReference type="Proteomes" id="UP001300383"/>
    </source>
</evidence>
<dbReference type="RefSeq" id="WP_283229802.1">
    <property type="nucleotide sequence ID" value="NZ_JASGBQ010000002.1"/>
</dbReference>
<dbReference type="SUPFAM" id="SSF52540">
    <property type="entry name" value="P-loop containing nucleoside triphosphate hydrolases"/>
    <property type="match status" value="1"/>
</dbReference>
<dbReference type="InterPro" id="IPR003439">
    <property type="entry name" value="ABC_transporter-like_ATP-bd"/>
</dbReference>